<dbReference type="AlphaFoldDB" id="A0A1I3FMF9"/>
<gene>
    <name evidence="3" type="ORF">SAMN05216258_104384</name>
</gene>
<feature type="region of interest" description="Disordered" evidence="1">
    <location>
        <begin position="189"/>
        <end position="231"/>
    </location>
</feature>
<dbReference type="InterPro" id="IPR018649">
    <property type="entry name" value="SHOCT"/>
</dbReference>
<evidence type="ECO:0000259" key="2">
    <source>
        <dbReference type="Pfam" id="PF09851"/>
    </source>
</evidence>
<accession>A0A1I3FMF9</accession>
<sequence>MSNLTAAGRAAIGDLSRRYGLSEAAVEHMAHAVANGGGSMAQFNVPELGGSGQWMAGGMTMVGDMFNHGLQATVSNLCGELSSAMAGAAFFERPQASGMGGGFSGGWWPDWLGQPASTGGQNQARYAYFPHARRLAFDFGDGRPVALLDTGEHHIGGFSQQQSGPGDPFLGVSVSSQFGQFALSSFPFADGTGPMRQAQPAPQPEPQWAPEPQPFAQPAQGGAEGGRASADDILETIGRLAKLRDAGALSDEEFAAKKAELLARI</sequence>
<dbReference type="STRING" id="1114924.SAMN05216258_104384"/>
<dbReference type="EMBL" id="FOQH01000004">
    <property type="protein sequence ID" value="SFI12403.1"/>
    <property type="molecule type" value="Genomic_DNA"/>
</dbReference>
<name>A0A1I3FMF9_9RHOB</name>
<evidence type="ECO:0000313" key="3">
    <source>
        <dbReference type="EMBL" id="SFI12403.1"/>
    </source>
</evidence>
<feature type="compositionally biased region" description="Pro residues" evidence="1">
    <location>
        <begin position="201"/>
        <end position="215"/>
    </location>
</feature>
<evidence type="ECO:0000256" key="1">
    <source>
        <dbReference type="SAM" id="MobiDB-lite"/>
    </source>
</evidence>
<dbReference type="Pfam" id="PF09851">
    <property type="entry name" value="SHOCT"/>
    <property type="match status" value="1"/>
</dbReference>
<protein>
    <submittedName>
        <fullName evidence="3">Short C-terminal domain-containing protein</fullName>
    </submittedName>
</protein>
<proteinExistence type="predicted"/>
<dbReference type="RefSeq" id="WP_092859666.1">
    <property type="nucleotide sequence ID" value="NZ_FOQH01000004.1"/>
</dbReference>
<organism evidence="3 4">
    <name type="scientific">Albimonas pacifica</name>
    <dbReference type="NCBI Taxonomy" id="1114924"/>
    <lineage>
        <taxon>Bacteria</taxon>
        <taxon>Pseudomonadati</taxon>
        <taxon>Pseudomonadota</taxon>
        <taxon>Alphaproteobacteria</taxon>
        <taxon>Rhodobacterales</taxon>
        <taxon>Paracoccaceae</taxon>
        <taxon>Albimonas</taxon>
    </lineage>
</organism>
<reference evidence="3 4" key="1">
    <citation type="submission" date="2016-10" db="EMBL/GenBank/DDBJ databases">
        <authorList>
            <person name="de Groot N.N."/>
        </authorList>
    </citation>
    <scope>NUCLEOTIDE SEQUENCE [LARGE SCALE GENOMIC DNA]</scope>
    <source>
        <strain evidence="3 4">CGMCC 1.11030</strain>
    </source>
</reference>
<feature type="domain" description="SHOCT" evidence="2">
    <location>
        <begin position="237"/>
        <end position="262"/>
    </location>
</feature>
<dbReference type="OrthoDB" id="1778949at2"/>
<keyword evidence="4" id="KW-1185">Reference proteome</keyword>
<evidence type="ECO:0000313" key="4">
    <source>
        <dbReference type="Proteomes" id="UP000199377"/>
    </source>
</evidence>
<dbReference type="Proteomes" id="UP000199377">
    <property type="component" value="Unassembled WGS sequence"/>
</dbReference>